<name>A0ABU9L0R4_9FLAO</name>
<dbReference type="Proteomes" id="UP001474120">
    <property type="component" value="Unassembled WGS sequence"/>
</dbReference>
<evidence type="ECO:0000256" key="1">
    <source>
        <dbReference type="SAM" id="MobiDB-lite"/>
    </source>
</evidence>
<evidence type="ECO:0000313" key="2">
    <source>
        <dbReference type="EMBL" id="MEL4455949.1"/>
    </source>
</evidence>
<reference evidence="2 3" key="1">
    <citation type="submission" date="2024-04" db="EMBL/GenBank/DDBJ databases">
        <title>whole genome sequencing of Lutimonas vermicola strain IMCC1616.</title>
        <authorList>
            <person name="Bae S.S."/>
        </authorList>
    </citation>
    <scope>NUCLEOTIDE SEQUENCE [LARGE SCALE GENOMIC DNA]</scope>
    <source>
        <strain evidence="2 3">IMCC1616</strain>
    </source>
</reference>
<dbReference type="RefSeq" id="WP_342159950.1">
    <property type="nucleotide sequence ID" value="NZ_JBCDNA010000002.1"/>
</dbReference>
<evidence type="ECO:0008006" key="4">
    <source>
        <dbReference type="Google" id="ProtNLM"/>
    </source>
</evidence>
<dbReference type="EMBL" id="JBCDNA010000002">
    <property type="protein sequence ID" value="MEL4455949.1"/>
    <property type="molecule type" value="Genomic_DNA"/>
</dbReference>
<accession>A0ABU9L0R4</accession>
<protein>
    <recommendedName>
        <fullName evidence="4">Tetratricopeptide repeat protein</fullName>
    </recommendedName>
</protein>
<gene>
    <name evidence="2" type="ORF">AABB81_08575</name>
</gene>
<organism evidence="2 3">
    <name type="scientific">Lutimonas vermicola</name>
    <dbReference type="NCBI Taxonomy" id="414288"/>
    <lineage>
        <taxon>Bacteria</taxon>
        <taxon>Pseudomonadati</taxon>
        <taxon>Bacteroidota</taxon>
        <taxon>Flavobacteriia</taxon>
        <taxon>Flavobacteriales</taxon>
        <taxon>Flavobacteriaceae</taxon>
        <taxon>Lutimonas</taxon>
    </lineage>
</organism>
<sequence>MNLIEFNKILSQPSQIKKGQIQGLSELIKEYPYFQVIHYLHLNGLKNQHSFKYNDYLKKTAAYTTDRTVLFDNITSGDLDIHPAPADLIEEESVPVEKTETAPVIKEKSEITAASSPEKTLGIGEPLQFKRDETHSFREWLQLSSFTPIQRNERSDSDITPGETAKRQKEQKGDTNMDLIDQFIAASPKINPSLYDNYNDIAMNSVQENESLMTETLAHVYVEQKKYKKAITAFTILSLKYPEKSSFFAHQIEAIKKLQAK</sequence>
<feature type="region of interest" description="Disordered" evidence="1">
    <location>
        <begin position="151"/>
        <end position="174"/>
    </location>
</feature>
<evidence type="ECO:0000313" key="3">
    <source>
        <dbReference type="Proteomes" id="UP001474120"/>
    </source>
</evidence>
<comment type="caution">
    <text evidence="2">The sequence shown here is derived from an EMBL/GenBank/DDBJ whole genome shotgun (WGS) entry which is preliminary data.</text>
</comment>
<keyword evidence="3" id="KW-1185">Reference proteome</keyword>
<proteinExistence type="predicted"/>
<feature type="compositionally biased region" description="Basic and acidic residues" evidence="1">
    <location>
        <begin position="164"/>
        <end position="174"/>
    </location>
</feature>